<comment type="caution">
    <text evidence="6">The sequence shown here is derived from an EMBL/GenBank/DDBJ whole genome shotgun (WGS) entry which is preliminary data.</text>
</comment>
<keyword evidence="4" id="KW-0175">Coiled coil</keyword>
<dbReference type="InterPro" id="IPR032721">
    <property type="entry name" value="Toxin-deaminase"/>
</dbReference>
<dbReference type="InterPro" id="IPR051768">
    <property type="entry name" value="Bact_secretion_toxin"/>
</dbReference>
<proteinExistence type="inferred from homology"/>
<dbReference type="EMBL" id="RIBP01000004">
    <property type="protein sequence ID" value="TRZ36804.1"/>
    <property type="molecule type" value="Genomic_DNA"/>
</dbReference>
<sequence length="683" mass="75301">MAYENRFFLFYNKRILGNLSDNDGLIVRILVKKKGDTVKILDASSLQDAMEQRAKHYDKLRDQFTSLKRAFQEMIDLDDFEGKGAEAIKGFYQGQIEVVEAWQRLFDRQIAFFEGVSGKLEDKDLGSNSRVETAFLEEDLAQKERQADEMITEQRRALENIFRDIDDLVPLHPFSRSQFDDLMMDASKKRTKTIDAVEEADQELKDEYMSSEGEEAYAIQLFSALLGATKQGSSISPIQFDAEAYHQSDIYKLKGEAEEATISYLTYKQQEQEAREIAERPAVEKVWDGVKTFVGEFTGYYDYKRAVEGVDPVTGEKMSTAQRIAAGGMALAGFIPIVGWAGRAVKGGKGIYSAAKGINAAENAMSTYKSVQAFSTLEKTEMGIYGLLSANGLSEYTTGKDMFGNELTAEQRQASLTQSIFAGLPFVPGMAKEAGKLGQQALNSTVQIGKQGADVSRAFMDDLGRSLNTGPNVAFAGGGGDVGSYLKAESRADGVGKVSGDKESYLSMLSGGSGDVVKGTGKVYPTRQIDSVTEAHIIDRLKELRGNLSSKYKKSGNFALAEVDVNSLNKKEFYASSKIDEFKGDLEEKVPEISLKPNEPIFEASLAPGKDGKPFMRDSDTEYKILNDIALKLGDDVNATGKIKLFTELDTCDSCSKVIAEFANKYKNIELEVIHNNGERLKP</sequence>
<evidence type="ECO:0000256" key="4">
    <source>
        <dbReference type="SAM" id="Coils"/>
    </source>
</evidence>
<dbReference type="PROSITE" id="PS51756">
    <property type="entry name" value="LXG"/>
    <property type="match status" value="1"/>
</dbReference>
<dbReference type="Proteomes" id="UP000319837">
    <property type="component" value="Unassembled WGS sequence"/>
</dbReference>
<evidence type="ECO:0000256" key="2">
    <source>
        <dbReference type="ARBA" id="ARBA00022525"/>
    </source>
</evidence>
<dbReference type="Pfam" id="PF14449">
    <property type="entry name" value="PT-TG"/>
    <property type="match status" value="1"/>
</dbReference>
<comment type="subcellular location">
    <subcellularLocation>
        <location evidence="1">Secreted</location>
    </subcellularLocation>
</comment>
<feature type="domain" description="LXG" evidence="5">
    <location>
        <begin position="37"/>
        <end position="271"/>
    </location>
</feature>
<dbReference type="InterPro" id="IPR006829">
    <property type="entry name" value="LXG_dom"/>
</dbReference>
<dbReference type="GO" id="GO:0005576">
    <property type="term" value="C:extracellular region"/>
    <property type="evidence" value="ECO:0007669"/>
    <property type="project" value="UniProtKB-SubCell"/>
</dbReference>
<accession>A0A553SIJ1</accession>
<evidence type="ECO:0000313" key="7">
    <source>
        <dbReference type="Proteomes" id="UP000319837"/>
    </source>
</evidence>
<dbReference type="Pfam" id="PF04740">
    <property type="entry name" value="LXG"/>
    <property type="match status" value="1"/>
</dbReference>
<evidence type="ECO:0000259" key="5">
    <source>
        <dbReference type="PROSITE" id="PS51756"/>
    </source>
</evidence>
<dbReference type="Pfam" id="PF14424">
    <property type="entry name" value="Toxin-deaminase"/>
    <property type="match status" value="1"/>
</dbReference>
<dbReference type="PANTHER" id="PTHR34976:SF2">
    <property type="entry name" value="TYPE VII SECRETION SYSTEM PROTEIN ESSD"/>
    <property type="match status" value="1"/>
</dbReference>
<comment type="similarity">
    <text evidence="3">In the N-terminal section; belongs to the LXG family.</text>
</comment>
<name>A0A553SIJ1_NIACI</name>
<feature type="coiled-coil region" evidence="4">
    <location>
        <begin position="133"/>
        <end position="160"/>
    </location>
</feature>
<dbReference type="InterPro" id="IPR027797">
    <property type="entry name" value="PT-TG_dom"/>
</dbReference>
<dbReference type="PANTHER" id="PTHR34976">
    <property type="entry name" value="RIBONUCLEASE YQCG-RELATED"/>
    <property type="match status" value="1"/>
</dbReference>
<gene>
    <name evidence="6" type="ORF">CEQ21_14925</name>
</gene>
<evidence type="ECO:0000313" key="6">
    <source>
        <dbReference type="EMBL" id="TRZ36804.1"/>
    </source>
</evidence>
<organism evidence="6 7">
    <name type="scientific">Niallia circulans</name>
    <name type="common">Bacillus circulans</name>
    <dbReference type="NCBI Taxonomy" id="1397"/>
    <lineage>
        <taxon>Bacteria</taxon>
        <taxon>Bacillati</taxon>
        <taxon>Bacillota</taxon>
        <taxon>Bacilli</taxon>
        <taxon>Bacillales</taxon>
        <taxon>Bacillaceae</taxon>
        <taxon>Niallia</taxon>
    </lineage>
</organism>
<keyword evidence="2" id="KW-0964">Secreted</keyword>
<evidence type="ECO:0000256" key="1">
    <source>
        <dbReference type="ARBA" id="ARBA00004613"/>
    </source>
</evidence>
<dbReference type="AlphaFoldDB" id="A0A553SIJ1"/>
<evidence type="ECO:0000256" key="3">
    <source>
        <dbReference type="ARBA" id="ARBA00034117"/>
    </source>
</evidence>
<reference evidence="7" key="1">
    <citation type="submission" date="2018-10" db="EMBL/GenBank/DDBJ databases">
        <title>FDA dAtabase for Regulatory Grade micrObial Sequences (FDA-ARGOS): Supporting development and validation of Infectious Disease Dx tests.</title>
        <authorList>
            <person name="Minogue T."/>
            <person name="Wolcott M."/>
            <person name="Wasieloski L."/>
            <person name="Aguilar W."/>
            <person name="Moore D."/>
            <person name="Tallon L."/>
            <person name="Sadzewicz L."/>
            <person name="Sengamalay N."/>
            <person name="Ott S."/>
            <person name="Godinez A."/>
            <person name="Nagaraj S."/>
            <person name="Vavikolanu K."/>
            <person name="Vyas G."/>
            <person name="Nadendla S."/>
            <person name="George J."/>
            <person name="Sichtig H."/>
        </authorList>
    </citation>
    <scope>NUCLEOTIDE SEQUENCE [LARGE SCALE GENOMIC DNA]</scope>
    <source>
        <strain evidence="7">FDAARGOS_343</strain>
    </source>
</reference>
<protein>
    <recommendedName>
        <fullName evidence="5">LXG domain-containing protein</fullName>
    </recommendedName>
</protein>